<organism evidence="7 8">
    <name type="scientific">Candidatus Yanofskybacteria bacterium RIFCSPHIGHO2_01_FULL_41_26</name>
    <dbReference type="NCBI Taxonomy" id="1802661"/>
    <lineage>
        <taxon>Bacteria</taxon>
        <taxon>Candidatus Yanofskyibacteriota</taxon>
    </lineage>
</organism>
<reference evidence="7 8" key="1">
    <citation type="journal article" date="2016" name="Nat. Commun.">
        <title>Thousands of microbial genomes shed light on interconnected biogeochemical processes in an aquifer system.</title>
        <authorList>
            <person name="Anantharaman K."/>
            <person name="Brown C.T."/>
            <person name="Hug L.A."/>
            <person name="Sharon I."/>
            <person name="Castelle C.J."/>
            <person name="Probst A.J."/>
            <person name="Thomas B.C."/>
            <person name="Singh A."/>
            <person name="Wilkins M.J."/>
            <person name="Karaoz U."/>
            <person name="Brodie E.L."/>
            <person name="Williams K.H."/>
            <person name="Hubbard S.S."/>
            <person name="Banfield J.F."/>
        </authorList>
    </citation>
    <scope>NUCLEOTIDE SEQUENCE [LARGE SCALE GENOMIC DNA]</scope>
</reference>
<gene>
    <name evidence="7" type="ORF">A2649_01150</name>
</gene>
<comment type="cofactor">
    <cofactor evidence="1">
        <name>Mg(2+)</name>
        <dbReference type="ChEBI" id="CHEBI:18420"/>
    </cofactor>
</comment>
<dbReference type="GO" id="GO:0008781">
    <property type="term" value="F:N-acylneuraminate cytidylyltransferase activity"/>
    <property type="evidence" value="ECO:0007669"/>
    <property type="project" value="TreeGrafter"/>
</dbReference>
<dbReference type="Proteomes" id="UP000176893">
    <property type="component" value="Unassembled WGS sequence"/>
</dbReference>
<dbReference type="PANTHER" id="PTHR21485">
    <property type="entry name" value="HAD SUPERFAMILY MEMBERS CMAS AND KDSC"/>
    <property type="match status" value="1"/>
</dbReference>
<evidence type="ECO:0000256" key="5">
    <source>
        <dbReference type="ARBA" id="ARBA00022801"/>
    </source>
</evidence>
<sequence>MDKKLLDKLRNIKVLALDCDGIMAPLHLDTGVIMDLEHAMKHNDRKFQHVIEIARFNHRDGQGIDLMKEAGIHVVVVTKQRSGYVDARCFKLGIPCVKVSDKLAGLQSWLNEKHPDISLDEVCYMGDDISDLPVLRAVGFPATVADALPEAKLVSLHITKRDGGDRAVREVCDLILEAKSLR</sequence>
<evidence type="ECO:0000256" key="2">
    <source>
        <dbReference type="ARBA" id="ARBA00005893"/>
    </source>
</evidence>
<proteinExistence type="inferred from homology"/>
<dbReference type="EMBL" id="MGJB01000006">
    <property type="protein sequence ID" value="OGM98955.1"/>
    <property type="molecule type" value="Genomic_DNA"/>
</dbReference>
<evidence type="ECO:0000313" key="8">
    <source>
        <dbReference type="Proteomes" id="UP000176893"/>
    </source>
</evidence>
<keyword evidence="5" id="KW-0378">Hydrolase</keyword>
<dbReference type="STRING" id="1802661.A2649_01150"/>
<dbReference type="GO" id="GO:0046872">
    <property type="term" value="F:metal ion binding"/>
    <property type="evidence" value="ECO:0007669"/>
    <property type="project" value="UniProtKB-KW"/>
</dbReference>
<comment type="subunit">
    <text evidence="3">Homotetramer.</text>
</comment>
<dbReference type="SFLD" id="SFLDS00003">
    <property type="entry name" value="Haloacid_Dehalogenase"/>
    <property type="match status" value="1"/>
</dbReference>
<evidence type="ECO:0000256" key="1">
    <source>
        <dbReference type="ARBA" id="ARBA00001946"/>
    </source>
</evidence>
<evidence type="ECO:0000313" key="7">
    <source>
        <dbReference type="EMBL" id="OGM98955.1"/>
    </source>
</evidence>
<dbReference type="InterPro" id="IPR010023">
    <property type="entry name" value="KdsC_fam"/>
</dbReference>
<comment type="similarity">
    <text evidence="2">Belongs to the KdsC family.</text>
</comment>
<accession>A0A1F8EG12</accession>
<dbReference type="SFLD" id="SFLDG01138">
    <property type="entry name" value="C1.6.2:_Deoxy-d-mannose-octulo"/>
    <property type="match status" value="1"/>
</dbReference>
<dbReference type="AlphaFoldDB" id="A0A1F8EG12"/>
<evidence type="ECO:0000256" key="6">
    <source>
        <dbReference type="ARBA" id="ARBA00022842"/>
    </source>
</evidence>
<dbReference type="SUPFAM" id="SSF56784">
    <property type="entry name" value="HAD-like"/>
    <property type="match status" value="1"/>
</dbReference>
<dbReference type="GO" id="GO:0016788">
    <property type="term" value="F:hydrolase activity, acting on ester bonds"/>
    <property type="evidence" value="ECO:0007669"/>
    <property type="project" value="InterPro"/>
</dbReference>
<evidence type="ECO:0000256" key="3">
    <source>
        <dbReference type="ARBA" id="ARBA00011881"/>
    </source>
</evidence>
<name>A0A1F8EG12_9BACT</name>
<dbReference type="PANTHER" id="PTHR21485:SF3">
    <property type="entry name" value="N-ACYLNEURAMINATE CYTIDYLYLTRANSFERASE"/>
    <property type="match status" value="1"/>
</dbReference>
<keyword evidence="4" id="KW-0479">Metal-binding</keyword>
<evidence type="ECO:0000256" key="4">
    <source>
        <dbReference type="ARBA" id="ARBA00022723"/>
    </source>
</evidence>
<evidence type="ECO:0008006" key="9">
    <source>
        <dbReference type="Google" id="ProtNLM"/>
    </source>
</evidence>
<keyword evidence="6" id="KW-0460">Magnesium</keyword>
<dbReference type="Pfam" id="PF12710">
    <property type="entry name" value="HAD"/>
    <property type="match status" value="1"/>
</dbReference>
<dbReference type="SFLD" id="SFLDG01136">
    <property type="entry name" value="C1.6:_Phosphoserine_Phosphatas"/>
    <property type="match status" value="1"/>
</dbReference>
<dbReference type="InterPro" id="IPR036412">
    <property type="entry name" value="HAD-like_sf"/>
</dbReference>
<comment type="caution">
    <text evidence="7">The sequence shown here is derived from an EMBL/GenBank/DDBJ whole genome shotgun (WGS) entry which is preliminary data.</text>
</comment>
<dbReference type="InterPro" id="IPR050793">
    <property type="entry name" value="CMP-NeuNAc_synthase"/>
</dbReference>
<dbReference type="Gene3D" id="3.40.50.1000">
    <property type="entry name" value="HAD superfamily/HAD-like"/>
    <property type="match status" value="1"/>
</dbReference>
<protein>
    <recommendedName>
        <fullName evidence="9">3-deoxy-D-manno-octulosonate 8-phosphate phosphatase</fullName>
    </recommendedName>
</protein>
<dbReference type="InterPro" id="IPR023214">
    <property type="entry name" value="HAD_sf"/>
</dbReference>